<evidence type="ECO:0000256" key="11">
    <source>
        <dbReference type="ARBA" id="ARBA00047972"/>
    </source>
</evidence>
<evidence type="ECO:0000256" key="3">
    <source>
        <dbReference type="ARBA" id="ARBA00022946"/>
    </source>
</evidence>
<dbReference type="Proteomes" id="UP000198426">
    <property type="component" value="Unassembled WGS sequence"/>
</dbReference>
<evidence type="ECO:0000256" key="9">
    <source>
        <dbReference type="ARBA" id="ARBA00046047"/>
    </source>
</evidence>
<dbReference type="EMBL" id="FZOY01000007">
    <property type="protein sequence ID" value="SNT16761.1"/>
    <property type="molecule type" value="Genomic_DNA"/>
</dbReference>
<gene>
    <name evidence="13" type="ORF">SAMN05421757_10771</name>
</gene>
<accession>A0A239KF01</accession>
<evidence type="ECO:0000256" key="5">
    <source>
        <dbReference type="ARBA" id="ARBA00039314"/>
    </source>
</evidence>
<evidence type="ECO:0000256" key="10">
    <source>
        <dbReference type="ARBA" id="ARBA00047409"/>
    </source>
</evidence>
<evidence type="ECO:0000256" key="8">
    <source>
        <dbReference type="ARBA" id="ARBA00042704"/>
    </source>
</evidence>
<comment type="function">
    <text evidence="9">Acts as an acyl-protein thioesterase that hydrolyzes fatty acids from acylated residues in proteins. Regulates the mitochondrial S-depalmitoylation of the nucleophilic active site residue of peroxiredoxin-5/PRDX5, a key antioxidant protein, therefore modulating mitochondrial antioxidant ability. Also catalyzes the deglucuronidation of mycophenolic acid acyl-glucuronide, an active metabolite of the immunosuppressant drug mycophenolate.</text>
</comment>
<comment type="catalytic activity">
    <reaction evidence="11">
        <text>mycophenolic acid O-acyl-beta-D-glucuronide + H2O = mycophenolate + D-glucuronate + H(+)</text>
        <dbReference type="Rhea" id="RHEA:34179"/>
        <dbReference type="ChEBI" id="CHEBI:15377"/>
        <dbReference type="ChEBI" id="CHEBI:15378"/>
        <dbReference type="ChEBI" id="CHEBI:58720"/>
        <dbReference type="ChEBI" id="CHEBI:62932"/>
        <dbReference type="ChEBI" id="CHEBI:66982"/>
        <dbReference type="EC" id="3.1.1.93"/>
    </reaction>
    <physiologicalReaction direction="left-to-right" evidence="11">
        <dbReference type="Rhea" id="RHEA:34180"/>
    </physiologicalReaction>
</comment>
<organism evidence="13 14">
    <name type="scientific">Tropicimonas sediminicola</name>
    <dbReference type="NCBI Taxonomy" id="1031541"/>
    <lineage>
        <taxon>Bacteria</taxon>
        <taxon>Pseudomonadati</taxon>
        <taxon>Pseudomonadota</taxon>
        <taxon>Alphaproteobacteria</taxon>
        <taxon>Rhodobacterales</taxon>
        <taxon>Roseobacteraceae</taxon>
        <taxon>Tropicimonas</taxon>
    </lineage>
</organism>
<dbReference type="GO" id="GO:0102390">
    <property type="term" value="F:mycophenolic acid acyl-glucuronide esterase activity"/>
    <property type="evidence" value="ECO:0007669"/>
    <property type="project" value="UniProtKB-EC"/>
</dbReference>
<evidence type="ECO:0000256" key="6">
    <source>
        <dbReference type="ARBA" id="ARBA00041520"/>
    </source>
</evidence>
<dbReference type="AlphaFoldDB" id="A0A239KF01"/>
<evidence type="ECO:0000313" key="14">
    <source>
        <dbReference type="Proteomes" id="UP000198426"/>
    </source>
</evidence>
<evidence type="ECO:0000313" key="13">
    <source>
        <dbReference type="EMBL" id="SNT16761.1"/>
    </source>
</evidence>
<dbReference type="Pfam" id="PF12697">
    <property type="entry name" value="Abhydrolase_6"/>
    <property type="match status" value="1"/>
</dbReference>
<comment type="catalytic activity">
    <reaction evidence="10">
        <text>S-hexadecanoyl-L-cysteinyl-[protein] + H2O = L-cysteinyl-[protein] + hexadecanoate + H(+)</text>
        <dbReference type="Rhea" id="RHEA:19233"/>
        <dbReference type="Rhea" id="RHEA-COMP:10131"/>
        <dbReference type="Rhea" id="RHEA-COMP:11032"/>
        <dbReference type="ChEBI" id="CHEBI:7896"/>
        <dbReference type="ChEBI" id="CHEBI:15377"/>
        <dbReference type="ChEBI" id="CHEBI:15378"/>
        <dbReference type="ChEBI" id="CHEBI:29950"/>
        <dbReference type="ChEBI" id="CHEBI:74151"/>
        <dbReference type="EC" id="3.1.2.22"/>
    </reaction>
    <physiologicalReaction direction="left-to-right" evidence="10">
        <dbReference type="Rhea" id="RHEA:19234"/>
    </physiologicalReaction>
</comment>
<name>A0A239KF01_9RHOB</name>
<dbReference type="EC" id="3.1.1.93" evidence="4"/>
<feature type="domain" description="AB hydrolase-1" evidence="12">
    <location>
        <begin position="29"/>
        <end position="218"/>
    </location>
</feature>
<keyword evidence="2" id="KW-0378">Hydrolase</keyword>
<proteinExistence type="predicted"/>
<keyword evidence="14" id="KW-1185">Reference proteome</keyword>
<dbReference type="InterPro" id="IPR052382">
    <property type="entry name" value="ABHD10_acyl-thioesterase"/>
</dbReference>
<protein>
    <recommendedName>
        <fullName evidence="5">Palmitoyl-protein thioesterase ABHD10, mitochondrial</fullName>
        <ecNumber evidence="4">3.1.1.93</ecNumber>
        <ecNumber evidence="1">3.1.2.22</ecNumber>
    </recommendedName>
    <alternativeName>
        <fullName evidence="7">Acyl-protein thioesterase ABHD10</fullName>
    </alternativeName>
    <alternativeName>
        <fullName evidence="8">Alpha/beta hydrolase domain-containing protein 10</fullName>
    </alternativeName>
    <alternativeName>
        <fullName evidence="6">Mycophenolic acid acyl-glucuronide esterase, mitochondrial</fullName>
    </alternativeName>
</protein>
<dbReference type="EC" id="3.1.2.22" evidence="1"/>
<reference evidence="13 14" key="1">
    <citation type="submission" date="2017-06" db="EMBL/GenBank/DDBJ databases">
        <authorList>
            <person name="Kim H.J."/>
            <person name="Triplett B.A."/>
        </authorList>
    </citation>
    <scope>NUCLEOTIDE SEQUENCE [LARGE SCALE GENOMIC DNA]</scope>
    <source>
        <strain evidence="13 14">DSM 29339</strain>
    </source>
</reference>
<dbReference type="RefSeq" id="WP_089234294.1">
    <property type="nucleotide sequence ID" value="NZ_FZOY01000007.1"/>
</dbReference>
<evidence type="ECO:0000256" key="4">
    <source>
        <dbReference type="ARBA" id="ARBA00039132"/>
    </source>
</evidence>
<dbReference type="GO" id="GO:0008474">
    <property type="term" value="F:palmitoyl-(protein) hydrolase activity"/>
    <property type="evidence" value="ECO:0007669"/>
    <property type="project" value="UniProtKB-EC"/>
</dbReference>
<evidence type="ECO:0000259" key="12">
    <source>
        <dbReference type="Pfam" id="PF12697"/>
    </source>
</evidence>
<evidence type="ECO:0000256" key="2">
    <source>
        <dbReference type="ARBA" id="ARBA00022801"/>
    </source>
</evidence>
<dbReference type="OrthoDB" id="9813296at2"/>
<dbReference type="PANTHER" id="PTHR16138:SF7">
    <property type="entry name" value="PALMITOYL-PROTEIN THIOESTERASE ABHD10, MITOCHONDRIAL"/>
    <property type="match status" value="1"/>
</dbReference>
<dbReference type="InterPro" id="IPR029058">
    <property type="entry name" value="AB_hydrolase_fold"/>
</dbReference>
<sequence length="254" mass="27334">MTTSDPEFLTTRQGRKIAYRRTGGAGPVVVFLHGLRSDMEGTKALHLEQWARDTGRAFLRFDCSGHGLSGGTFEEGCIGDWAQDAAEVLAELTEGPLVLVGSSMGGWLSLLMARAMPERMAGLVTIAAAPDFTEDGFWAGFTDAQKAALETDGQVALPSDYGDPLIVTRRMIEDGRDRLVLRTPLPLPFPTRFLQGTADLDVDMSVALRLLDHAEGDDMRLTLVKGADHRFSEPSDLALIASTVEEVIAAGDAA</sequence>
<keyword evidence="3" id="KW-0809">Transit peptide</keyword>
<dbReference type="SUPFAM" id="SSF53474">
    <property type="entry name" value="alpha/beta-Hydrolases"/>
    <property type="match status" value="1"/>
</dbReference>
<dbReference type="Gene3D" id="3.40.50.1820">
    <property type="entry name" value="alpha/beta hydrolase"/>
    <property type="match status" value="1"/>
</dbReference>
<evidence type="ECO:0000256" key="7">
    <source>
        <dbReference type="ARBA" id="ARBA00042645"/>
    </source>
</evidence>
<dbReference type="PANTHER" id="PTHR16138">
    <property type="entry name" value="MYCOPHENOLIC ACID ACYL-GLUCURONIDE ESTERASE, MITOCHONDRIAL"/>
    <property type="match status" value="1"/>
</dbReference>
<evidence type="ECO:0000256" key="1">
    <source>
        <dbReference type="ARBA" id="ARBA00012423"/>
    </source>
</evidence>
<dbReference type="InterPro" id="IPR000073">
    <property type="entry name" value="AB_hydrolase_1"/>
</dbReference>